<keyword evidence="2" id="KW-1185">Reference proteome</keyword>
<gene>
    <name evidence="1" type="ORF">FGG12_17585</name>
</gene>
<sequence>MNEQELRLHCHHWAYWCFTRKYFAPPVPQNILAQMQPRTRPPREPDGPMDPDMAFFNMAVHGLADEDPESAMCFALYYFHGIRPVKLMADKLGIGTRTFYDRMHRFAGRAQKLAGSIKRVHLEQTQPEVAEVD</sequence>
<evidence type="ECO:0000313" key="1">
    <source>
        <dbReference type="EMBL" id="TSP11449.1"/>
    </source>
</evidence>
<evidence type="ECO:0000313" key="2">
    <source>
        <dbReference type="Proteomes" id="UP000318943"/>
    </source>
</evidence>
<organism evidence="1 2">
    <name type="scientific">Cupriavidus campinensis</name>
    <dbReference type="NCBI Taxonomy" id="151783"/>
    <lineage>
        <taxon>Bacteria</taxon>
        <taxon>Pseudomonadati</taxon>
        <taxon>Pseudomonadota</taxon>
        <taxon>Betaproteobacteria</taxon>
        <taxon>Burkholderiales</taxon>
        <taxon>Burkholderiaceae</taxon>
        <taxon>Cupriavidus</taxon>
    </lineage>
</organism>
<dbReference type="EMBL" id="VCIZ01000010">
    <property type="protein sequence ID" value="TSP11449.1"/>
    <property type="molecule type" value="Genomic_DNA"/>
</dbReference>
<dbReference type="RefSeq" id="WP_144199551.1">
    <property type="nucleotide sequence ID" value="NZ_VCIZ01000010.1"/>
</dbReference>
<evidence type="ECO:0008006" key="3">
    <source>
        <dbReference type="Google" id="ProtNLM"/>
    </source>
</evidence>
<accession>A0ABY3EKS5</accession>
<dbReference type="Proteomes" id="UP000318943">
    <property type="component" value="Unassembled WGS sequence"/>
</dbReference>
<name>A0ABY3EKS5_9BURK</name>
<protein>
    <recommendedName>
        <fullName evidence="3">Sigma-70 family RNA polymerase sigma factor</fullName>
    </recommendedName>
</protein>
<comment type="caution">
    <text evidence="1">The sequence shown here is derived from an EMBL/GenBank/DDBJ whole genome shotgun (WGS) entry which is preliminary data.</text>
</comment>
<proteinExistence type="predicted"/>
<reference evidence="1 2" key="1">
    <citation type="submission" date="2019-05" db="EMBL/GenBank/DDBJ databases">
        <title>Whole genome sequence analysis of Cupriavidus campinensis S14E4C strain.</title>
        <authorList>
            <person name="Abbaszade G."/>
            <person name="Szabo A."/>
            <person name="Toumi M."/>
            <person name="Toth E."/>
        </authorList>
    </citation>
    <scope>NUCLEOTIDE SEQUENCE [LARGE SCALE GENOMIC DNA]</scope>
    <source>
        <strain evidence="1 2">S14E4C</strain>
    </source>
</reference>